<keyword evidence="8" id="KW-0472">Membrane</keyword>
<feature type="coiled-coil region" evidence="7">
    <location>
        <begin position="176"/>
        <end position="203"/>
    </location>
</feature>
<keyword evidence="8" id="KW-0812">Transmembrane</keyword>
<dbReference type="InterPro" id="IPR036890">
    <property type="entry name" value="HATPase_C_sf"/>
</dbReference>
<keyword evidence="6" id="KW-0902">Two-component regulatory system</keyword>
<keyword evidence="8" id="KW-1133">Transmembrane helix</keyword>
<dbReference type="AlphaFoldDB" id="A0A1W1BND6"/>
<evidence type="ECO:0000259" key="9">
    <source>
        <dbReference type="PROSITE" id="PS50109"/>
    </source>
</evidence>
<feature type="domain" description="PAS" evidence="10">
    <location>
        <begin position="207"/>
        <end position="277"/>
    </location>
</feature>
<sequence length="567" mass="65486">MGINIDKYLTRIIGNDFYQILEDNPSFQPEIELYLESLNTSKYKNIILLDYNGSVFTVIADGNIDFNNRLVFGENFKLNSLELKKLVQNKEPISFQQDIKGFWQTYLYPILDESGNLQAILSIDFSIKNFNRISQNLSILDTLFYIFTILLSIGVFIIIIFSFMDYKRELKLKLISLELSQEINKVQELNNSLEKKVELKVREIKRSQKYFETIFNTTRDAIAVIDSQTKFLFVNKAYLNLTQLTDRELKQTTLYNLTMEEDREHTINIVGEAFRRGFYHNLKSRYVTKDNNILEISNDIVAMPDSGASFLLVTRDMTFENRLRREKEFQEQKLLQQSRLAQMGEMISMIAHQWRQPLAAIGASSAKMRIKAHLNKNSNKLTIESTEKIDSLIQHLSQTINDFRNFFKPDKIKSNISYTEMIDSVFDIVTSTISAKNITITKSLNTDDKMNIYVSEVKQVILNLLKNAEDALLDNEIENPVIKIYTYRNKNMLILEVIDNAGGIPENIIDKIFDPYFSTKKEKNGTGLGLYMSKTIIEEHCGGQLSVCNTNNEEGKGAIFKISMHKA</sequence>
<keyword evidence="7" id="KW-0175">Coiled coil</keyword>
<dbReference type="InterPro" id="IPR003661">
    <property type="entry name" value="HisK_dim/P_dom"/>
</dbReference>
<dbReference type="SMART" id="SM00091">
    <property type="entry name" value="PAS"/>
    <property type="match status" value="1"/>
</dbReference>
<dbReference type="GO" id="GO:0000155">
    <property type="term" value="F:phosphorelay sensor kinase activity"/>
    <property type="evidence" value="ECO:0007669"/>
    <property type="project" value="InterPro"/>
</dbReference>
<dbReference type="Pfam" id="PF13188">
    <property type="entry name" value="PAS_8"/>
    <property type="match status" value="1"/>
</dbReference>
<feature type="transmembrane region" description="Helical" evidence="8">
    <location>
        <begin position="143"/>
        <end position="164"/>
    </location>
</feature>
<dbReference type="PANTHER" id="PTHR43065">
    <property type="entry name" value="SENSOR HISTIDINE KINASE"/>
    <property type="match status" value="1"/>
</dbReference>
<dbReference type="InterPro" id="IPR005467">
    <property type="entry name" value="His_kinase_dom"/>
</dbReference>
<dbReference type="SMART" id="SM00387">
    <property type="entry name" value="HATPase_c"/>
    <property type="match status" value="1"/>
</dbReference>
<dbReference type="Pfam" id="PF02518">
    <property type="entry name" value="HATPase_c"/>
    <property type="match status" value="1"/>
</dbReference>
<dbReference type="PRINTS" id="PR00344">
    <property type="entry name" value="BCTRLSENSOR"/>
</dbReference>
<evidence type="ECO:0000256" key="7">
    <source>
        <dbReference type="SAM" id="Coils"/>
    </source>
</evidence>
<keyword evidence="5" id="KW-0067">ATP-binding</keyword>
<dbReference type="Gene3D" id="3.30.450.20">
    <property type="entry name" value="PAS domain"/>
    <property type="match status" value="1"/>
</dbReference>
<accession>A0A1W1BND6</accession>
<dbReference type="SUPFAM" id="SSF55785">
    <property type="entry name" value="PYP-like sensor domain (PAS domain)"/>
    <property type="match status" value="1"/>
</dbReference>
<evidence type="ECO:0000256" key="6">
    <source>
        <dbReference type="ARBA" id="ARBA00023012"/>
    </source>
</evidence>
<dbReference type="InterPro" id="IPR000014">
    <property type="entry name" value="PAS"/>
</dbReference>
<dbReference type="Gene3D" id="3.30.565.10">
    <property type="entry name" value="Histidine kinase-like ATPase, C-terminal domain"/>
    <property type="match status" value="1"/>
</dbReference>
<evidence type="ECO:0000256" key="8">
    <source>
        <dbReference type="SAM" id="Phobius"/>
    </source>
</evidence>
<reference evidence="11" key="1">
    <citation type="submission" date="2016-10" db="EMBL/GenBank/DDBJ databases">
        <authorList>
            <person name="de Groot N.N."/>
        </authorList>
    </citation>
    <scope>NUCLEOTIDE SEQUENCE</scope>
</reference>
<evidence type="ECO:0000256" key="2">
    <source>
        <dbReference type="ARBA" id="ARBA00022679"/>
    </source>
</evidence>
<dbReference type="EMBL" id="FPHG01000027">
    <property type="protein sequence ID" value="SFV54975.1"/>
    <property type="molecule type" value="Genomic_DNA"/>
</dbReference>
<feature type="domain" description="Histidine kinase" evidence="9">
    <location>
        <begin position="349"/>
        <end position="567"/>
    </location>
</feature>
<evidence type="ECO:0000259" key="10">
    <source>
        <dbReference type="PROSITE" id="PS50112"/>
    </source>
</evidence>
<evidence type="ECO:0000256" key="5">
    <source>
        <dbReference type="ARBA" id="ARBA00022840"/>
    </source>
</evidence>
<protein>
    <submittedName>
        <fullName evidence="11">Putative two-component sensor histidine kinase</fullName>
    </submittedName>
</protein>
<dbReference type="GO" id="GO:0005524">
    <property type="term" value="F:ATP binding"/>
    <property type="evidence" value="ECO:0007669"/>
    <property type="project" value="UniProtKB-KW"/>
</dbReference>
<dbReference type="PROSITE" id="PS50112">
    <property type="entry name" value="PAS"/>
    <property type="match status" value="1"/>
</dbReference>
<name>A0A1W1BND6_9ZZZZ</name>
<gene>
    <name evidence="11" type="ORF">MNB_SV-9-22</name>
</gene>
<evidence type="ECO:0000256" key="1">
    <source>
        <dbReference type="ARBA" id="ARBA00022553"/>
    </source>
</evidence>
<dbReference type="InterPro" id="IPR035965">
    <property type="entry name" value="PAS-like_dom_sf"/>
</dbReference>
<evidence type="ECO:0000256" key="3">
    <source>
        <dbReference type="ARBA" id="ARBA00022741"/>
    </source>
</evidence>
<dbReference type="Gene3D" id="1.10.287.130">
    <property type="match status" value="1"/>
</dbReference>
<dbReference type="SUPFAM" id="SSF55874">
    <property type="entry name" value="ATPase domain of HSP90 chaperone/DNA topoisomerase II/histidine kinase"/>
    <property type="match status" value="1"/>
</dbReference>
<keyword evidence="1" id="KW-0597">Phosphoprotein</keyword>
<dbReference type="InterPro" id="IPR004358">
    <property type="entry name" value="Sig_transdc_His_kin-like_C"/>
</dbReference>
<evidence type="ECO:0000256" key="4">
    <source>
        <dbReference type="ARBA" id="ARBA00022777"/>
    </source>
</evidence>
<dbReference type="CDD" id="cd00082">
    <property type="entry name" value="HisKA"/>
    <property type="match status" value="1"/>
</dbReference>
<proteinExistence type="predicted"/>
<organism evidence="11">
    <name type="scientific">hydrothermal vent metagenome</name>
    <dbReference type="NCBI Taxonomy" id="652676"/>
    <lineage>
        <taxon>unclassified sequences</taxon>
        <taxon>metagenomes</taxon>
        <taxon>ecological metagenomes</taxon>
    </lineage>
</organism>
<dbReference type="CDD" id="cd00130">
    <property type="entry name" value="PAS"/>
    <property type="match status" value="1"/>
</dbReference>
<keyword evidence="2" id="KW-0808">Transferase</keyword>
<keyword evidence="3" id="KW-0547">Nucleotide-binding</keyword>
<dbReference type="InterPro" id="IPR003594">
    <property type="entry name" value="HATPase_dom"/>
</dbReference>
<dbReference type="SUPFAM" id="SSF47384">
    <property type="entry name" value="Homodimeric domain of signal transducing histidine kinase"/>
    <property type="match status" value="1"/>
</dbReference>
<keyword evidence="4 11" id="KW-0418">Kinase</keyword>
<dbReference type="NCBIfam" id="TIGR00229">
    <property type="entry name" value="sensory_box"/>
    <property type="match status" value="1"/>
</dbReference>
<dbReference type="InterPro" id="IPR036097">
    <property type="entry name" value="HisK_dim/P_sf"/>
</dbReference>
<evidence type="ECO:0000313" key="11">
    <source>
        <dbReference type="EMBL" id="SFV54975.1"/>
    </source>
</evidence>
<dbReference type="PROSITE" id="PS50109">
    <property type="entry name" value="HIS_KIN"/>
    <property type="match status" value="1"/>
</dbReference>
<dbReference type="PANTHER" id="PTHR43065:SF46">
    <property type="entry name" value="C4-DICARBOXYLATE TRANSPORT SENSOR PROTEIN DCTB"/>
    <property type="match status" value="1"/>
</dbReference>